<proteinExistence type="predicted"/>
<dbReference type="InterPro" id="IPR043502">
    <property type="entry name" value="DNA/RNA_pol_sf"/>
</dbReference>
<dbReference type="Gene3D" id="3.10.10.10">
    <property type="entry name" value="HIV Type 1 Reverse Transcriptase, subunit A, domain 1"/>
    <property type="match status" value="1"/>
</dbReference>
<protein>
    <recommendedName>
        <fullName evidence="3">Reverse transcriptase</fullName>
    </recommendedName>
</protein>
<dbReference type="InterPro" id="IPR043128">
    <property type="entry name" value="Rev_trsase/Diguanyl_cyclase"/>
</dbReference>
<sequence length="326" mass="36174">ITVGNLVAVEFLVDTGVLIQGVMGKGEHVLSKRCLLTIGNKGVCGGFVRAQESPDCLLGKDLLQTLDVQLHLSPRSTDLTIAEVCVISEVQDPHLEIPKTLEAVPRELWNKSGADVGLLKSAQPIPVKTKGGAPSAVKQYPIPGKQRKIFKYLEYQYLTRGILKVCESPYNTPMLSVKKPRLDKHGDPEFQFVQASRAINQYVIVPVAPDPSTVHLQILHWAKRSTVTDLTAAFFSIPGQRLTWTLLVQYVDDLLIASRNCNDCLKDTIHLRTAVATKGHRTTPFKLKLCQKEVKYLGFVIKEGQWVIDPERVKAVTEIPLPVTKK</sequence>
<organism evidence="1 2">
    <name type="scientific">Bubo bubo</name>
    <name type="common">Eurasian eagle-owl</name>
    <name type="synonym">Strix bubo</name>
    <dbReference type="NCBI Taxonomy" id="30461"/>
    <lineage>
        <taxon>Eukaryota</taxon>
        <taxon>Metazoa</taxon>
        <taxon>Chordata</taxon>
        <taxon>Craniata</taxon>
        <taxon>Vertebrata</taxon>
        <taxon>Euteleostomi</taxon>
        <taxon>Archelosauria</taxon>
        <taxon>Archosauria</taxon>
        <taxon>Dinosauria</taxon>
        <taxon>Saurischia</taxon>
        <taxon>Theropoda</taxon>
        <taxon>Coelurosauria</taxon>
        <taxon>Aves</taxon>
        <taxon>Neognathae</taxon>
        <taxon>Neoaves</taxon>
        <taxon>Telluraves</taxon>
        <taxon>Strigiformes</taxon>
        <taxon>Strigidae</taxon>
        <taxon>Bubo</taxon>
    </lineage>
</organism>
<keyword evidence="2" id="KW-1185">Reference proteome</keyword>
<reference evidence="1" key="2">
    <citation type="submission" date="2025-09" db="UniProtKB">
        <authorList>
            <consortium name="Ensembl"/>
        </authorList>
    </citation>
    <scope>IDENTIFICATION</scope>
</reference>
<name>A0A8C0EWX7_BUBBB</name>
<evidence type="ECO:0000313" key="1">
    <source>
        <dbReference type="Ensembl" id="ENSBOBP00000009322.1"/>
    </source>
</evidence>
<dbReference type="SUPFAM" id="SSF56672">
    <property type="entry name" value="DNA/RNA polymerases"/>
    <property type="match status" value="1"/>
</dbReference>
<dbReference type="Proteomes" id="UP000694567">
    <property type="component" value="Unplaced"/>
</dbReference>
<dbReference type="PANTHER" id="PTHR33064">
    <property type="entry name" value="POL PROTEIN"/>
    <property type="match status" value="1"/>
</dbReference>
<dbReference type="AlphaFoldDB" id="A0A8C0EWX7"/>
<dbReference type="Ensembl" id="ENSBOBT00000009556.1">
    <property type="protein sequence ID" value="ENSBOBP00000009322.1"/>
    <property type="gene ID" value="ENSBOBG00000006015.1"/>
</dbReference>
<evidence type="ECO:0008006" key="3">
    <source>
        <dbReference type="Google" id="ProtNLM"/>
    </source>
</evidence>
<dbReference type="PANTHER" id="PTHR33064:SF36">
    <property type="entry name" value="CCHC-TYPE DOMAIN-CONTAINING PROTEIN"/>
    <property type="match status" value="1"/>
</dbReference>
<accession>A0A8C0EWX7</accession>
<evidence type="ECO:0000313" key="2">
    <source>
        <dbReference type="Proteomes" id="UP000694567"/>
    </source>
</evidence>
<dbReference type="InterPro" id="IPR051320">
    <property type="entry name" value="Viral_Replic_Matur_Polypro"/>
</dbReference>
<dbReference type="Gene3D" id="3.30.70.270">
    <property type="match status" value="2"/>
</dbReference>
<reference evidence="1" key="1">
    <citation type="submission" date="2025-08" db="UniProtKB">
        <authorList>
            <consortium name="Ensembl"/>
        </authorList>
    </citation>
    <scope>IDENTIFICATION</scope>
</reference>